<dbReference type="GO" id="GO:0000307">
    <property type="term" value="C:cyclin-dependent protein kinase holoenzyme complex"/>
    <property type="evidence" value="ECO:0007669"/>
    <property type="project" value="TreeGrafter"/>
</dbReference>
<proteinExistence type="predicted"/>
<dbReference type="OMA" id="WSRFANG"/>
<evidence type="ECO:0000313" key="3">
    <source>
        <dbReference type="Proteomes" id="UP000000689"/>
    </source>
</evidence>
<dbReference type="Gene3D" id="1.10.472.10">
    <property type="entry name" value="Cyclin-like"/>
    <property type="match status" value="1"/>
</dbReference>
<dbReference type="KEGG" id="ndi:NDAI_0A03030"/>
<evidence type="ECO:0000313" key="2">
    <source>
        <dbReference type="EMBL" id="CCD22460.1"/>
    </source>
</evidence>
<dbReference type="PANTHER" id="PTHR15615">
    <property type="match status" value="1"/>
</dbReference>
<dbReference type="InterPro" id="IPR013922">
    <property type="entry name" value="Cyclin_PHO80-like"/>
</dbReference>
<gene>
    <name evidence="2" type="primary">NDAI0A03030</name>
    <name evidence="2" type="ordered locus">NDAI_0A03030</name>
</gene>
<dbReference type="Proteomes" id="UP000000689">
    <property type="component" value="Chromosome 1"/>
</dbReference>
<keyword evidence="3" id="KW-1185">Reference proteome</keyword>
<dbReference type="Pfam" id="PF00134">
    <property type="entry name" value="Cyclin_N"/>
    <property type="match status" value="1"/>
</dbReference>
<dbReference type="GeneID" id="11494384"/>
<accession>G0W3S2</accession>
<dbReference type="STRING" id="1071378.G0W3S2"/>
<dbReference type="eggNOG" id="KOG1674">
    <property type="taxonomic scope" value="Eukaryota"/>
</dbReference>
<dbReference type="PANTHER" id="PTHR15615:SF10">
    <property type="entry name" value="PHO85 CYCLIN-2-RELATED"/>
    <property type="match status" value="1"/>
</dbReference>
<protein>
    <recommendedName>
        <fullName evidence="1">Cyclin N-terminal domain-containing protein</fullName>
    </recommendedName>
</protein>
<dbReference type="AlphaFoldDB" id="G0W3S2"/>
<sequence>MANNLVNSADLSKKMIKTTTPITMEFVYFLSAKATIIYGDNRPNKLRSLPTLTNFILDIISTSNVESPTLSIATVYLERIRSTLAQDKNAFNQLKNFCNHQLFLACLMLSSKFSSDLHVKTSDWSRFANGLFTLKEINTAEITILDLFHYHLMFTEQNLAKAIESYRPNPFSVALITNKNNSMHVQKDYVAIDIDALISSNDYNVPANSRTNSNQHSYVPRKDSRTYSNNSFLSTGSHSTFSTIDDPQEEFIPICTQSFNNNQEKIPIVLQKQQQMLLSYKNSPSFITEASTFNNNNNNNNYSNSNDNSRSLTKYFSSLFY</sequence>
<evidence type="ECO:0000259" key="1">
    <source>
        <dbReference type="Pfam" id="PF00134"/>
    </source>
</evidence>
<dbReference type="SUPFAM" id="SSF47954">
    <property type="entry name" value="Cyclin-like"/>
    <property type="match status" value="1"/>
</dbReference>
<name>G0W3S2_NAUDC</name>
<dbReference type="OrthoDB" id="10250320at2759"/>
<dbReference type="CDD" id="cd20557">
    <property type="entry name" value="CYCLIN_ScPCL1-like"/>
    <property type="match status" value="1"/>
</dbReference>
<dbReference type="GO" id="GO:0019901">
    <property type="term" value="F:protein kinase binding"/>
    <property type="evidence" value="ECO:0007669"/>
    <property type="project" value="InterPro"/>
</dbReference>
<dbReference type="GO" id="GO:0016538">
    <property type="term" value="F:cyclin-dependent protein serine/threonine kinase regulator activity"/>
    <property type="evidence" value="ECO:0007669"/>
    <property type="project" value="TreeGrafter"/>
</dbReference>
<reference evidence="2 3" key="1">
    <citation type="journal article" date="2011" name="Proc. Natl. Acad. Sci. U.S.A.">
        <title>Evolutionary erosion of yeast sex chromosomes by mating-type switching accidents.</title>
        <authorList>
            <person name="Gordon J.L."/>
            <person name="Armisen D."/>
            <person name="Proux-Wera E."/>
            <person name="Oheigeartaigh S.S."/>
            <person name="Byrne K.P."/>
            <person name="Wolfe K.H."/>
        </authorList>
    </citation>
    <scope>NUCLEOTIDE SEQUENCE [LARGE SCALE GENOMIC DNA]</scope>
    <source>
        <strain evidence="3">ATCC 10597 / BCRC 20456 / CBS 421 / NBRC 0211 / NRRL Y-12639</strain>
    </source>
</reference>
<dbReference type="EMBL" id="HE580267">
    <property type="protein sequence ID" value="CCD22460.1"/>
    <property type="molecule type" value="Genomic_DNA"/>
</dbReference>
<feature type="domain" description="Cyclin N-terminal" evidence="1">
    <location>
        <begin position="42"/>
        <end position="152"/>
    </location>
</feature>
<dbReference type="RefSeq" id="XP_003667703.1">
    <property type="nucleotide sequence ID" value="XM_003667655.1"/>
</dbReference>
<dbReference type="HOGENOM" id="CLU_866238_0_0_1"/>
<organism evidence="2 3">
    <name type="scientific">Naumovozyma dairenensis (strain ATCC 10597 / BCRC 20456 / CBS 421 / NBRC 0211 / NRRL Y-12639)</name>
    <name type="common">Saccharomyces dairenensis</name>
    <dbReference type="NCBI Taxonomy" id="1071378"/>
    <lineage>
        <taxon>Eukaryota</taxon>
        <taxon>Fungi</taxon>
        <taxon>Dikarya</taxon>
        <taxon>Ascomycota</taxon>
        <taxon>Saccharomycotina</taxon>
        <taxon>Saccharomycetes</taxon>
        <taxon>Saccharomycetales</taxon>
        <taxon>Saccharomycetaceae</taxon>
        <taxon>Naumovozyma</taxon>
    </lineage>
</organism>
<dbReference type="InterPro" id="IPR036915">
    <property type="entry name" value="Cyclin-like_sf"/>
</dbReference>
<dbReference type="GO" id="GO:0005634">
    <property type="term" value="C:nucleus"/>
    <property type="evidence" value="ECO:0007669"/>
    <property type="project" value="TreeGrafter"/>
</dbReference>
<dbReference type="InterPro" id="IPR006671">
    <property type="entry name" value="Cyclin_N"/>
</dbReference>